<dbReference type="EMBL" id="MJEQ01037185">
    <property type="protein sequence ID" value="OIT04220.1"/>
    <property type="molecule type" value="Genomic_DNA"/>
</dbReference>
<dbReference type="Gramene" id="OIT04220">
    <property type="protein sequence ID" value="OIT04220"/>
    <property type="gene ID" value="A4A49_24711"/>
</dbReference>
<comment type="caution">
    <text evidence="1">The sequence shown here is derived from an EMBL/GenBank/DDBJ whole genome shotgun (WGS) entry which is preliminary data.</text>
</comment>
<name>A0A1J6IIQ0_NICAT</name>
<keyword evidence="2" id="KW-1185">Reference proteome</keyword>
<sequence length="116" mass="13208">MILHFLTNQQPLKKKERISVSGSCICTLMHTQNTNIQLYYNNYTTFRSSLCLLMALRTLREAVMMFLVSELTDSGVEITPPVSWRGNLVWPVIETVLTCNQWSAALSGWVLFASMC</sequence>
<proteinExistence type="predicted"/>
<protein>
    <submittedName>
        <fullName evidence="1">Uncharacterized protein</fullName>
    </submittedName>
</protein>
<dbReference type="Proteomes" id="UP000187609">
    <property type="component" value="Unassembled WGS sequence"/>
</dbReference>
<evidence type="ECO:0000313" key="2">
    <source>
        <dbReference type="Proteomes" id="UP000187609"/>
    </source>
</evidence>
<reference evidence="1" key="1">
    <citation type="submission" date="2016-11" db="EMBL/GenBank/DDBJ databases">
        <title>The genome of Nicotiana attenuata.</title>
        <authorList>
            <person name="Xu S."/>
            <person name="Brockmoeller T."/>
            <person name="Gaquerel E."/>
            <person name="Navarro A."/>
            <person name="Kuhl H."/>
            <person name="Gase K."/>
            <person name="Ling Z."/>
            <person name="Zhou W."/>
            <person name="Kreitzer C."/>
            <person name="Stanke M."/>
            <person name="Tang H."/>
            <person name="Lyons E."/>
            <person name="Pandey P."/>
            <person name="Pandey S.P."/>
            <person name="Timmermann B."/>
            <person name="Baldwin I.T."/>
        </authorList>
    </citation>
    <scope>NUCLEOTIDE SEQUENCE [LARGE SCALE GENOMIC DNA]</scope>
    <source>
        <strain evidence="1">UT</strain>
    </source>
</reference>
<dbReference type="AlphaFoldDB" id="A0A1J6IIQ0"/>
<accession>A0A1J6IIQ0</accession>
<evidence type="ECO:0000313" key="1">
    <source>
        <dbReference type="EMBL" id="OIT04220.1"/>
    </source>
</evidence>
<gene>
    <name evidence="1" type="ORF">A4A49_24711</name>
</gene>
<organism evidence="1 2">
    <name type="scientific">Nicotiana attenuata</name>
    <name type="common">Coyote tobacco</name>
    <dbReference type="NCBI Taxonomy" id="49451"/>
    <lineage>
        <taxon>Eukaryota</taxon>
        <taxon>Viridiplantae</taxon>
        <taxon>Streptophyta</taxon>
        <taxon>Embryophyta</taxon>
        <taxon>Tracheophyta</taxon>
        <taxon>Spermatophyta</taxon>
        <taxon>Magnoliopsida</taxon>
        <taxon>eudicotyledons</taxon>
        <taxon>Gunneridae</taxon>
        <taxon>Pentapetalae</taxon>
        <taxon>asterids</taxon>
        <taxon>lamiids</taxon>
        <taxon>Solanales</taxon>
        <taxon>Solanaceae</taxon>
        <taxon>Nicotianoideae</taxon>
        <taxon>Nicotianeae</taxon>
        <taxon>Nicotiana</taxon>
    </lineage>
</organism>